<keyword evidence="7" id="KW-0274">FAD</keyword>
<evidence type="ECO:0000256" key="9">
    <source>
        <dbReference type="ARBA" id="ARBA00031306"/>
    </source>
</evidence>
<gene>
    <name evidence="11" type="ORF">LJ755_13930</name>
    <name evidence="12" type="ORF">MUK71_11220</name>
</gene>
<evidence type="ECO:0000256" key="7">
    <source>
        <dbReference type="ARBA" id="ARBA00022827"/>
    </source>
</evidence>
<keyword evidence="4" id="KW-0285">Flavoprotein</keyword>
<accession>A0A9X1SA52</accession>
<evidence type="ECO:0000256" key="1">
    <source>
        <dbReference type="ARBA" id="ARBA00001946"/>
    </source>
</evidence>
<evidence type="ECO:0000313" key="14">
    <source>
        <dbReference type="Proteomes" id="UP001155145"/>
    </source>
</evidence>
<reference evidence="11" key="1">
    <citation type="submission" date="2021-10" db="EMBL/GenBank/DDBJ databases">
        <title>Novel species in genus Arthrobacter.</title>
        <authorList>
            <person name="Liu Y."/>
        </authorList>
    </citation>
    <scope>NUCLEOTIDE SEQUENCE</scope>
    <source>
        <strain evidence="13">zg-Y462</strain>
        <strain evidence="11">Zg-Y462</strain>
    </source>
</reference>
<proteinExistence type="predicted"/>
<dbReference type="RefSeq" id="WP_227903374.1">
    <property type="nucleotide sequence ID" value="NZ_CP094984.1"/>
</dbReference>
<dbReference type="AlphaFoldDB" id="A0A9X1SA52"/>
<evidence type="ECO:0000256" key="4">
    <source>
        <dbReference type="ARBA" id="ARBA00022630"/>
    </source>
</evidence>
<dbReference type="InterPro" id="IPR003374">
    <property type="entry name" value="ApbE-like_sf"/>
</dbReference>
<dbReference type="PANTHER" id="PTHR30040">
    <property type="entry name" value="THIAMINE BIOSYNTHESIS LIPOPROTEIN APBE"/>
    <property type="match status" value="1"/>
</dbReference>
<keyword evidence="6" id="KW-0479">Metal-binding</keyword>
<evidence type="ECO:0000313" key="12">
    <source>
        <dbReference type="EMBL" id="UON91179.1"/>
    </source>
</evidence>
<comment type="cofactor">
    <cofactor evidence="1">
        <name>Mg(2+)</name>
        <dbReference type="ChEBI" id="CHEBI:18420"/>
    </cofactor>
</comment>
<organism evidence="11 14">
    <name type="scientific">Arthrobacter zhangbolii</name>
    <dbReference type="NCBI Taxonomy" id="2886936"/>
    <lineage>
        <taxon>Bacteria</taxon>
        <taxon>Bacillati</taxon>
        <taxon>Actinomycetota</taxon>
        <taxon>Actinomycetes</taxon>
        <taxon>Micrococcales</taxon>
        <taxon>Micrococcaceae</taxon>
        <taxon>Arthrobacter</taxon>
    </lineage>
</organism>
<dbReference type="Proteomes" id="UP001155145">
    <property type="component" value="Unassembled WGS sequence"/>
</dbReference>
<dbReference type="GO" id="GO:0016740">
    <property type="term" value="F:transferase activity"/>
    <property type="evidence" value="ECO:0007669"/>
    <property type="project" value="UniProtKB-KW"/>
</dbReference>
<dbReference type="InterPro" id="IPR024932">
    <property type="entry name" value="ApbE"/>
</dbReference>
<keyword evidence="5 11" id="KW-0808">Transferase</keyword>
<dbReference type="Gene3D" id="3.10.520.10">
    <property type="entry name" value="ApbE-like domains"/>
    <property type="match status" value="1"/>
</dbReference>
<dbReference type="EC" id="2.7.1.180" evidence="2"/>
<dbReference type="Proteomes" id="UP000829758">
    <property type="component" value="Chromosome"/>
</dbReference>
<dbReference type="Pfam" id="PF02424">
    <property type="entry name" value="ApbE"/>
    <property type="match status" value="1"/>
</dbReference>
<dbReference type="EMBL" id="CP094984">
    <property type="protein sequence ID" value="UON91179.1"/>
    <property type="molecule type" value="Genomic_DNA"/>
</dbReference>
<comment type="catalytic activity">
    <reaction evidence="10">
        <text>L-threonyl-[protein] + FAD = FMN-L-threonyl-[protein] + AMP + H(+)</text>
        <dbReference type="Rhea" id="RHEA:36847"/>
        <dbReference type="Rhea" id="RHEA-COMP:11060"/>
        <dbReference type="Rhea" id="RHEA-COMP:11061"/>
        <dbReference type="ChEBI" id="CHEBI:15378"/>
        <dbReference type="ChEBI" id="CHEBI:30013"/>
        <dbReference type="ChEBI" id="CHEBI:57692"/>
        <dbReference type="ChEBI" id="CHEBI:74257"/>
        <dbReference type="ChEBI" id="CHEBI:456215"/>
        <dbReference type="EC" id="2.7.1.180"/>
    </reaction>
</comment>
<protein>
    <recommendedName>
        <fullName evidence="3">FAD:protein FMN transferase</fullName>
        <ecNumber evidence="2">2.7.1.180</ecNumber>
    </recommendedName>
    <alternativeName>
        <fullName evidence="9">Flavin transferase</fullName>
    </alternativeName>
</protein>
<evidence type="ECO:0000256" key="5">
    <source>
        <dbReference type="ARBA" id="ARBA00022679"/>
    </source>
</evidence>
<keyword evidence="8" id="KW-0460">Magnesium</keyword>
<dbReference type="GO" id="GO:0046872">
    <property type="term" value="F:metal ion binding"/>
    <property type="evidence" value="ECO:0007669"/>
    <property type="project" value="UniProtKB-KW"/>
</dbReference>
<keyword evidence="13" id="KW-1185">Reference proteome</keyword>
<evidence type="ECO:0000256" key="6">
    <source>
        <dbReference type="ARBA" id="ARBA00022723"/>
    </source>
</evidence>
<dbReference type="SUPFAM" id="SSF143631">
    <property type="entry name" value="ApbE-like"/>
    <property type="match status" value="1"/>
</dbReference>
<sequence>MHSLGFEAIGTQWTLSTAEPLDAPTQAAVAELVEGYDRTYSRFRSDSTVARMAEGAGSFELPASAAPLLELFDTLHRLTRGAVNPLVGRSLEVLGYDAGYSFRASGAPSPAADWTDTVSWSAGRSVVEVRTTAPVTLDIGAAGKGQLVDLVSAVLESAGHREYVVDAGSDLRHAGGTALRVALEYPYDAARAVGVLSVRNRSLCASAVNRRQWGDGLHHVLDARTGAPVQAVAATWTLAADTRTADGLATALFFAEPRELAAEFEFDYVRMFTDGRADYSPAMAGVLFT</sequence>
<evidence type="ECO:0000256" key="2">
    <source>
        <dbReference type="ARBA" id="ARBA00011955"/>
    </source>
</evidence>
<dbReference type="PANTHER" id="PTHR30040:SF2">
    <property type="entry name" value="FAD:PROTEIN FMN TRANSFERASE"/>
    <property type="match status" value="1"/>
</dbReference>
<name>A0A9X1SA52_9MICC</name>
<evidence type="ECO:0000313" key="11">
    <source>
        <dbReference type="EMBL" id="MCC3273823.1"/>
    </source>
</evidence>
<evidence type="ECO:0000256" key="3">
    <source>
        <dbReference type="ARBA" id="ARBA00016337"/>
    </source>
</evidence>
<dbReference type="EMBL" id="JAJFZT010000009">
    <property type="protein sequence ID" value="MCC3273823.1"/>
    <property type="molecule type" value="Genomic_DNA"/>
</dbReference>
<evidence type="ECO:0000313" key="13">
    <source>
        <dbReference type="Proteomes" id="UP000829758"/>
    </source>
</evidence>
<evidence type="ECO:0000256" key="10">
    <source>
        <dbReference type="ARBA" id="ARBA00048540"/>
    </source>
</evidence>
<evidence type="ECO:0000256" key="8">
    <source>
        <dbReference type="ARBA" id="ARBA00022842"/>
    </source>
</evidence>